<sequence>MANSTESSCSNFKDLLVSHSQMRQENGQYLPESSSSEVPTREPPVPNLSKLLRGKGQEWEAMKAKPRPLLLLDLPVDILRLIVKEITHTNDLTSLALTNSTLYYLTIPHIYARFDIVWPDDTVPPSDSKNVDALTYGLSTLCLGSKFAQRSRWLRGSSPGNLKSSQRLADNQYAKYTRKFSLGNGPKDWTSEYEVTKESGKMLGTLVAIAVGKMVNLEAFVWDMPTGVLSEVFMALASLQDHYPEGESKLEKVWVRWHDNSDVSDPTSSISSPIQPPPPPPLAIPPIGSTVTPVGHTLPSDFHPSVTQPIKYSESHVEYPNFSVLPSLKSLTVLDIDELAYLDEMSVLIERSRSRLRELRVGISSKARMADFVQSWDSYTLQQVDHDAQWPGESRISDRRLGGVLGVLVGRIYDIRRKSAAKTQDRELPDLAPEQTSAPQFDGVEEFGSPNSNSIPLPITHTDGFQEHPPKQQQHDTAAVSDQTNDGVGVERARLDGKLQLETLELERVPLSLQVCTKAIDWNVLTKLTILDCMFVDNLWRALKRQFHPTSPPHGSPAGTPAQYHLGLKHIHTDMTSNTLISFIKDTLAPNSLEVLFLQDRRRTLGAVKVSQIFKGAIKRHRLSLKKLLLDSSDESGEGQRWKSWVLSSDIVSYITSGRMPNLKELSAAFDYKDWHPFLQRLPNAPQLRSLHVSHINEHINPEPKELALQLVDIITLRPEIQLCYVGIGLKCFEILEARPSDNSNSDAGLNGDQHGNGGIVIHIDDDDDDDTEDDETEDDDDDMNDDNTNGNPADDFTDVSDAESETESVQEGDLIRSAARLRLREILFYDDKVAIFKARHGRL</sequence>
<comment type="caution">
    <text evidence="1">The sequence shown here is derived from an EMBL/GenBank/DDBJ whole genome shotgun (WGS) entry which is preliminary data.</text>
</comment>
<organism evidence="1 2">
    <name type="scientific">Hypoxylon rubiginosum</name>
    <dbReference type="NCBI Taxonomy" id="110542"/>
    <lineage>
        <taxon>Eukaryota</taxon>
        <taxon>Fungi</taxon>
        <taxon>Dikarya</taxon>
        <taxon>Ascomycota</taxon>
        <taxon>Pezizomycotina</taxon>
        <taxon>Sordariomycetes</taxon>
        <taxon>Xylariomycetidae</taxon>
        <taxon>Xylariales</taxon>
        <taxon>Hypoxylaceae</taxon>
        <taxon>Hypoxylon</taxon>
    </lineage>
</organism>
<evidence type="ECO:0000313" key="1">
    <source>
        <dbReference type="EMBL" id="KAI6093868.1"/>
    </source>
</evidence>
<accession>A0ACC0DME4</accession>
<dbReference type="EMBL" id="MU394280">
    <property type="protein sequence ID" value="KAI6093868.1"/>
    <property type="molecule type" value="Genomic_DNA"/>
</dbReference>
<reference evidence="1 2" key="1">
    <citation type="journal article" date="2022" name="New Phytol.">
        <title>Ecological generalism drives hyperdiversity of secondary metabolite gene clusters in xylarialean endophytes.</title>
        <authorList>
            <person name="Franco M.E.E."/>
            <person name="Wisecaver J.H."/>
            <person name="Arnold A.E."/>
            <person name="Ju Y.M."/>
            <person name="Slot J.C."/>
            <person name="Ahrendt S."/>
            <person name="Moore L.P."/>
            <person name="Eastman K.E."/>
            <person name="Scott K."/>
            <person name="Konkel Z."/>
            <person name="Mondo S.J."/>
            <person name="Kuo A."/>
            <person name="Hayes R.D."/>
            <person name="Haridas S."/>
            <person name="Andreopoulos B."/>
            <person name="Riley R."/>
            <person name="LaButti K."/>
            <person name="Pangilinan J."/>
            <person name="Lipzen A."/>
            <person name="Amirebrahimi M."/>
            <person name="Yan J."/>
            <person name="Adam C."/>
            <person name="Keymanesh K."/>
            <person name="Ng V."/>
            <person name="Louie K."/>
            <person name="Northen T."/>
            <person name="Drula E."/>
            <person name="Henrissat B."/>
            <person name="Hsieh H.M."/>
            <person name="Youens-Clark K."/>
            <person name="Lutzoni F."/>
            <person name="Miadlikowska J."/>
            <person name="Eastwood D.C."/>
            <person name="Hamelin R.C."/>
            <person name="Grigoriev I.V."/>
            <person name="U'Ren J.M."/>
        </authorList>
    </citation>
    <scope>NUCLEOTIDE SEQUENCE [LARGE SCALE GENOMIC DNA]</scope>
    <source>
        <strain evidence="1 2">ER1909</strain>
    </source>
</reference>
<evidence type="ECO:0000313" key="2">
    <source>
        <dbReference type="Proteomes" id="UP001497680"/>
    </source>
</evidence>
<proteinExistence type="predicted"/>
<dbReference type="Proteomes" id="UP001497680">
    <property type="component" value="Unassembled WGS sequence"/>
</dbReference>
<protein>
    <submittedName>
        <fullName evidence="1">Uncharacterized protein</fullName>
    </submittedName>
</protein>
<keyword evidence="2" id="KW-1185">Reference proteome</keyword>
<name>A0ACC0DME4_9PEZI</name>
<gene>
    <name evidence="1" type="ORF">F4821DRAFT_221619</name>
</gene>